<dbReference type="Proteomes" id="UP000189701">
    <property type="component" value="Unplaced"/>
</dbReference>
<dbReference type="Pfam" id="PF00078">
    <property type="entry name" value="RVT_1"/>
    <property type="match status" value="1"/>
</dbReference>
<accession>A0A1U7VV51</accession>
<name>A0A1U7VV51_NICSY</name>
<gene>
    <name evidence="3" type="primary">LOC104219801</name>
</gene>
<evidence type="ECO:0000313" key="2">
    <source>
        <dbReference type="Proteomes" id="UP000189701"/>
    </source>
</evidence>
<evidence type="ECO:0000259" key="1">
    <source>
        <dbReference type="PROSITE" id="PS50878"/>
    </source>
</evidence>
<dbReference type="AlphaFoldDB" id="A0A1U7VV51"/>
<dbReference type="PANTHER" id="PTHR46890">
    <property type="entry name" value="NON-LTR RETROLELEMENT REVERSE TRANSCRIPTASE-LIKE PROTEIN-RELATED"/>
    <property type="match status" value="1"/>
</dbReference>
<protein>
    <submittedName>
        <fullName evidence="3">Uncharacterized protein LOC104219801</fullName>
    </submittedName>
</protein>
<dbReference type="PANTHER" id="PTHR46890:SF34">
    <property type="entry name" value="REVERSE TRANSCRIPTASE DOMAIN-CONTAINING PROTEIN"/>
    <property type="match status" value="1"/>
</dbReference>
<reference evidence="3" key="2">
    <citation type="submission" date="2025-08" db="UniProtKB">
        <authorList>
            <consortium name="RefSeq"/>
        </authorList>
    </citation>
    <scope>IDENTIFICATION</scope>
    <source>
        <tissue evidence="3">Leaf</tissue>
    </source>
</reference>
<dbReference type="PROSITE" id="PS50878">
    <property type="entry name" value="RT_POL"/>
    <property type="match status" value="1"/>
</dbReference>
<reference evidence="2" key="1">
    <citation type="journal article" date="2013" name="Genome Biol.">
        <title>Reference genomes and transcriptomes of Nicotiana sylvestris and Nicotiana tomentosiformis.</title>
        <authorList>
            <person name="Sierro N."/>
            <person name="Battey J.N."/>
            <person name="Ouadi S."/>
            <person name="Bovet L."/>
            <person name="Goepfert S."/>
            <person name="Bakaher N."/>
            <person name="Peitsch M.C."/>
            <person name="Ivanov N.V."/>
        </authorList>
    </citation>
    <scope>NUCLEOTIDE SEQUENCE [LARGE SCALE GENOMIC DNA]</scope>
</reference>
<proteinExistence type="predicted"/>
<dbReference type="Gene3D" id="3.60.10.10">
    <property type="entry name" value="Endonuclease/exonuclease/phosphatase"/>
    <property type="match status" value="1"/>
</dbReference>
<evidence type="ECO:0000313" key="3">
    <source>
        <dbReference type="RefSeq" id="XP_009768841.1"/>
    </source>
</evidence>
<dbReference type="eggNOG" id="KOG1075">
    <property type="taxonomic scope" value="Eukaryota"/>
</dbReference>
<dbReference type="OrthoDB" id="1301749at2759"/>
<feature type="domain" description="Reverse transcriptase" evidence="1">
    <location>
        <begin position="398"/>
        <end position="574"/>
    </location>
</feature>
<keyword evidence="2" id="KW-1185">Reference proteome</keyword>
<dbReference type="InterPro" id="IPR036691">
    <property type="entry name" value="Endo/exonu/phosph_ase_sf"/>
</dbReference>
<dbReference type="RefSeq" id="XP_009768841.1">
    <property type="nucleotide sequence ID" value="XM_009770539.1"/>
</dbReference>
<organism evidence="2 3">
    <name type="scientific">Nicotiana sylvestris</name>
    <name type="common">Wood tobacco</name>
    <name type="synonym">South American tobacco</name>
    <dbReference type="NCBI Taxonomy" id="4096"/>
    <lineage>
        <taxon>Eukaryota</taxon>
        <taxon>Viridiplantae</taxon>
        <taxon>Streptophyta</taxon>
        <taxon>Embryophyta</taxon>
        <taxon>Tracheophyta</taxon>
        <taxon>Spermatophyta</taxon>
        <taxon>Magnoliopsida</taxon>
        <taxon>eudicotyledons</taxon>
        <taxon>Gunneridae</taxon>
        <taxon>Pentapetalae</taxon>
        <taxon>asterids</taxon>
        <taxon>lamiids</taxon>
        <taxon>Solanales</taxon>
        <taxon>Solanaceae</taxon>
        <taxon>Nicotianoideae</taxon>
        <taxon>Nicotianeae</taxon>
        <taxon>Nicotiana</taxon>
    </lineage>
</organism>
<sequence>MLFTNEHAKKDAELINQVEDIVTSKEAVEAHDQVNHAELKGRDMDEEYTAHNFLNVSKQGDLSPRHIELEKSAAKGKKKQSKETFTVPISGDEEEKYGGLPVSLIEVDDFRHCINTCNLTDLGFKRSIFTWWNGRSEEDCIFKRLDRCLGNNELQQTFPGLEITHLSKIGSDHCPMLLKCDIETPPIKKSFRFFNFWTKHETFKDVVKENWNADFSANPFCIFNYKLKKLKQALSTWSRATYGDIFQKIVSLEEVVLVHERQFEVNPTQMNRQRLQQVQAEMIKHLALEEEFWRQKQNSLGNWIEEDHLIAEEAVKFYKDQFTESAVPNDFDILNHVPSLVDSDQHERLMALPSNEEVKRAIMGLNEDSAGGPDGFTGAFYQTCWEIIEEDVVRMVKAFFCGQQLPKSVMHTNMVLLPKKKEVTTFADMRPISLSNFVNKIFSRVIHEILVELLPNIISEEQAGFVKGRSIVENILLIQEIIKDIRLRTKAGPNVVIKLYMTKAYDRLSWLFLTKILRKMGFPKALIGLIFDLIGNNWYSILINGQPNGFFKSLRGVKQGSPTLFILAAEALSR</sequence>
<dbReference type="InterPro" id="IPR000477">
    <property type="entry name" value="RT_dom"/>
</dbReference>
<dbReference type="STRING" id="4096.A0A1U7VV51"/>
<dbReference type="InterPro" id="IPR052343">
    <property type="entry name" value="Retrotransposon-Effector_Assoc"/>
</dbReference>
<dbReference type="SUPFAM" id="SSF56219">
    <property type="entry name" value="DNase I-like"/>
    <property type="match status" value="1"/>
</dbReference>